<evidence type="ECO:0000313" key="2">
    <source>
        <dbReference type="EMBL" id="CAG6554566.1"/>
    </source>
</evidence>
<name>A0A8D8IMW3_CULPI</name>
<reference evidence="2" key="1">
    <citation type="submission" date="2021-05" db="EMBL/GenBank/DDBJ databases">
        <authorList>
            <person name="Alioto T."/>
            <person name="Alioto T."/>
            <person name="Gomez Garrido J."/>
        </authorList>
    </citation>
    <scope>NUCLEOTIDE SEQUENCE</scope>
</reference>
<organism evidence="2">
    <name type="scientific">Culex pipiens</name>
    <name type="common">House mosquito</name>
    <dbReference type="NCBI Taxonomy" id="7175"/>
    <lineage>
        <taxon>Eukaryota</taxon>
        <taxon>Metazoa</taxon>
        <taxon>Ecdysozoa</taxon>
        <taxon>Arthropoda</taxon>
        <taxon>Hexapoda</taxon>
        <taxon>Insecta</taxon>
        <taxon>Pterygota</taxon>
        <taxon>Neoptera</taxon>
        <taxon>Endopterygota</taxon>
        <taxon>Diptera</taxon>
        <taxon>Nematocera</taxon>
        <taxon>Culicoidea</taxon>
        <taxon>Culicidae</taxon>
        <taxon>Culicinae</taxon>
        <taxon>Culicini</taxon>
        <taxon>Culex</taxon>
        <taxon>Culex</taxon>
    </lineage>
</organism>
<sequence length="132" mass="14179">MDNFKKKTPGRPNLEYTPIRPHWTGSSKSEVSNYIFGSMKSSMTDVPAQTAAGSTLPLVGMPRDDEESALYNPFEHRKLTHPTSNTETLVHLLKGSLGSGILAMPLAFVNAGLCQVFASAVPEGADSVARVC</sequence>
<evidence type="ECO:0000256" key="1">
    <source>
        <dbReference type="SAM" id="MobiDB-lite"/>
    </source>
</evidence>
<protein>
    <submittedName>
        <fullName evidence="2">Proton-coupled amino acid transporter 4</fullName>
    </submittedName>
</protein>
<proteinExistence type="predicted"/>
<dbReference type="AlphaFoldDB" id="A0A8D8IMW3"/>
<accession>A0A8D8IMW3</accession>
<feature type="region of interest" description="Disordered" evidence="1">
    <location>
        <begin position="1"/>
        <end position="27"/>
    </location>
</feature>
<dbReference type="EMBL" id="HBUE01251421">
    <property type="protein sequence ID" value="CAG6554566.1"/>
    <property type="molecule type" value="Transcribed_RNA"/>
</dbReference>
<dbReference type="EMBL" id="HBUE01146511">
    <property type="protein sequence ID" value="CAG6503319.1"/>
    <property type="molecule type" value="Transcribed_RNA"/>
</dbReference>